<keyword evidence="8" id="KW-1185">Reference proteome</keyword>
<dbReference type="NCBIfam" id="NF005758">
    <property type="entry name" value="PRK07582.1"/>
    <property type="match status" value="1"/>
</dbReference>
<dbReference type="GO" id="GO:0030170">
    <property type="term" value="F:pyridoxal phosphate binding"/>
    <property type="evidence" value="ECO:0007669"/>
    <property type="project" value="InterPro"/>
</dbReference>
<dbReference type="GO" id="GO:0009086">
    <property type="term" value="P:methionine biosynthetic process"/>
    <property type="evidence" value="ECO:0007669"/>
    <property type="project" value="UniProtKB-KW"/>
</dbReference>
<evidence type="ECO:0000256" key="4">
    <source>
        <dbReference type="ARBA" id="ARBA00023167"/>
    </source>
</evidence>
<dbReference type="Pfam" id="PF01053">
    <property type="entry name" value="Cys_Met_Meta_PP"/>
    <property type="match status" value="1"/>
</dbReference>
<dbReference type="PANTHER" id="PTHR11808:SF85">
    <property type="entry name" value="CYSTATHIONINE GAMMA-LYASE-RELATED"/>
    <property type="match status" value="1"/>
</dbReference>
<dbReference type="InterPro" id="IPR000277">
    <property type="entry name" value="Cys/Met-Metab_PyrdxlP-dep_enz"/>
</dbReference>
<evidence type="ECO:0000256" key="1">
    <source>
        <dbReference type="ARBA" id="ARBA00001933"/>
    </source>
</evidence>
<dbReference type="Gene3D" id="3.40.640.10">
    <property type="entry name" value="Type I PLP-dependent aspartate aminotransferase-like (Major domain)"/>
    <property type="match status" value="1"/>
</dbReference>
<dbReference type="InterPro" id="IPR015421">
    <property type="entry name" value="PyrdxlP-dep_Trfase_major"/>
</dbReference>
<evidence type="ECO:0000256" key="3">
    <source>
        <dbReference type="ARBA" id="ARBA00022898"/>
    </source>
</evidence>
<keyword evidence="3 5" id="KW-0663">Pyridoxal phosphate</keyword>
<evidence type="ECO:0000313" key="7">
    <source>
        <dbReference type="EMBL" id="KWX21474.1"/>
    </source>
</evidence>
<comment type="subunit">
    <text evidence="2">Homotetramer.</text>
</comment>
<evidence type="ECO:0000256" key="2">
    <source>
        <dbReference type="ARBA" id="ARBA00011881"/>
    </source>
</evidence>
<organism evidence="7 8">
    <name type="scientific">Mycolicibacterium wolinskyi</name>
    <dbReference type="NCBI Taxonomy" id="59750"/>
    <lineage>
        <taxon>Bacteria</taxon>
        <taxon>Bacillati</taxon>
        <taxon>Actinomycetota</taxon>
        <taxon>Actinomycetes</taxon>
        <taxon>Mycobacteriales</taxon>
        <taxon>Mycobacteriaceae</taxon>
        <taxon>Mycolicibacterium</taxon>
    </lineage>
</organism>
<accession>A0A132PGS9</accession>
<dbReference type="PATRIC" id="fig|59750.3.peg.2361"/>
<dbReference type="Proteomes" id="UP000070612">
    <property type="component" value="Unassembled WGS sequence"/>
</dbReference>
<gene>
    <name evidence="7" type="ORF">AFM11_25000</name>
</gene>
<dbReference type="EC" id="4.4.1.1" evidence="7"/>
<name>A0A132PGS9_9MYCO</name>
<dbReference type="Gene3D" id="3.90.1150.10">
    <property type="entry name" value="Aspartate Aminotransferase, domain 1"/>
    <property type="match status" value="1"/>
</dbReference>
<evidence type="ECO:0000256" key="5">
    <source>
        <dbReference type="PIRSR" id="PIRSR001434-2"/>
    </source>
</evidence>
<protein>
    <submittedName>
        <fullName evidence="7">Cystathionine gamma-lyase</fullName>
        <ecNumber evidence="7">4.4.1.1</ecNumber>
    </submittedName>
</protein>
<dbReference type="SUPFAM" id="SSF53383">
    <property type="entry name" value="PLP-dependent transferases"/>
    <property type="match status" value="1"/>
</dbReference>
<evidence type="ECO:0000256" key="6">
    <source>
        <dbReference type="RuleBase" id="RU362118"/>
    </source>
</evidence>
<keyword evidence="4" id="KW-0028">Amino-acid biosynthesis</keyword>
<dbReference type="GO" id="GO:0019346">
    <property type="term" value="P:transsulfuration"/>
    <property type="evidence" value="ECO:0007669"/>
    <property type="project" value="InterPro"/>
</dbReference>
<dbReference type="GO" id="GO:0005737">
    <property type="term" value="C:cytoplasm"/>
    <property type="evidence" value="ECO:0007669"/>
    <property type="project" value="TreeGrafter"/>
</dbReference>
<proteinExistence type="inferred from homology"/>
<comment type="caution">
    <text evidence="7">The sequence shown here is derived from an EMBL/GenBank/DDBJ whole genome shotgun (WGS) entry which is preliminary data.</text>
</comment>
<dbReference type="GO" id="GO:0004123">
    <property type="term" value="F:cystathionine gamma-lyase activity"/>
    <property type="evidence" value="ECO:0007669"/>
    <property type="project" value="TreeGrafter"/>
</dbReference>
<reference evidence="7 8" key="1">
    <citation type="submission" date="2015-07" db="EMBL/GenBank/DDBJ databases">
        <title>A draft genome sequence of Mycobacterium wolinskyi.</title>
        <authorList>
            <person name="de Man T.J."/>
            <person name="Perry K.A."/>
            <person name="Coulliette A.D."/>
            <person name="Jensen B."/>
            <person name="Toney N.C."/>
            <person name="Limbago B.M."/>
            <person name="Noble-Wang J."/>
        </authorList>
    </citation>
    <scope>NUCLEOTIDE SEQUENCE [LARGE SCALE GENOMIC DNA]</scope>
    <source>
        <strain evidence="7 8">CDC_01</strain>
    </source>
</reference>
<dbReference type="InterPro" id="IPR015424">
    <property type="entry name" value="PyrdxlP-dep_Trfase"/>
</dbReference>
<comment type="similarity">
    <text evidence="6">Belongs to the trans-sulfuration enzymes family.</text>
</comment>
<dbReference type="GO" id="GO:0019343">
    <property type="term" value="P:cysteine biosynthetic process via cystathionine"/>
    <property type="evidence" value="ECO:0007669"/>
    <property type="project" value="TreeGrafter"/>
</dbReference>
<sequence length="372" mass="38594">MDGTYGDSTRSVKAVGIEAVPGSPVAPMPVPASTFHLSPDETEQLDSYGRTSNPSWRQLETALAELEGAAAALTFGSGMAAITSVLRVLAKPGSTLLVPADGYYQVRRYAAEYLAAQGVTVIEAHAAEMCEAASAADVVLAETPANPGLDVVDLHRLAMTCRRRGATLVVDNTTATPLGQQPLSLGADLVVASATKSLSGHSDLVAGYVAGSQPDLMAAVERDRLLAGPILGAFEAWLVLRSLGSAGLRFERQCQNARALAVMLRSHPAVVSVRYPGLPDDPAHELAAAQMKRFGGLVAVELADAGAVHALVEHSELLIASTSFGGIHTSVDRRARWGDPVPPGFARISAGIEDTDDLLGDVEAALSAAADS</sequence>
<comment type="cofactor">
    <cofactor evidence="1 6">
        <name>pyridoxal 5'-phosphate</name>
        <dbReference type="ChEBI" id="CHEBI:597326"/>
    </cofactor>
</comment>
<keyword evidence="7" id="KW-0456">Lyase</keyword>
<dbReference type="EMBL" id="LGTW01000019">
    <property type="protein sequence ID" value="KWX21474.1"/>
    <property type="molecule type" value="Genomic_DNA"/>
</dbReference>
<dbReference type="RefSeq" id="WP_067854108.1">
    <property type="nucleotide sequence ID" value="NZ_LGTW01000019.1"/>
</dbReference>
<evidence type="ECO:0000313" key="8">
    <source>
        <dbReference type="Proteomes" id="UP000070612"/>
    </source>
</evidence>
<dbReference type="STRING" id="59750.AWC31_27255"/>
<dbReference type="PANTHER" id="PTHR11808">
    <property type="entry name" value="TRANS-SULFURATION ENZYME FAMILY MEMBER"/>
    <property type="match status" value="1"/>
</dbReference>
<dbReference type="PIRSF" id="PIRSF001434">
    <property type="entry name" value="CGS"/>
    <property type="match status" value="1"/>
</dbReference>
<keyword evidence="4" id="KW-0486">Methionine biosynthesis</keyword>
<dbReference type="AlphaFoldDB" id="A0A132PGS9"/>
<dbReference type="InterPro" id="IPR015422">
    <property type="entry name" value="PyrdxlP-dep_Trfase_small"/>
</dbReference>
<feature type="modified residue" description="N6-(pyridoxal phosphate)lysine" evidence="5">
    <location>
        <position position="196"/>
    </location>
</feature>